<evidence type="ECO:0000313" key="9">
    <source>
        <dbReference type="Proteomes" id="UP000248021"/>
    </source>
</evidence>
<keyword evidence="9" id="KW-1185">Reference proteome</keyword>
<dbReference type="AlphaFoldDB" id="A0A2V3TX92"/>
<evidence type="ECO:0000256" key="5">
    <source>
        <dbReference type="ARBA" id="ARBA00023136"/>
    </source>
</evidence>
<feature type="domain" description="EamA" evidence="7">
    <location>
        <begin position="158"/>
        <end position="288"/>
    </location>
</feature>
<feature type="transmembrane region" description="Helical" evidence="6">
    <location>
        <begin position="97"/>
        <end position="115"/>
    </location>
</feature>
<sequence>MNPLLGISLKVVSALFFTLMAAGIKSVGQDFPTGQIVFFRSFFTILPLIVWLGFRREIVASMRTENIGGHIKRGLIGGCGMFLGFAALAKLPLSDAIAIGYIAPLLVVVLAAIFLREKVQAYRWLAVSIGFVGVLVMLTPHVASSALMSGTASSAVTIGLVFALLGAFCNASTTIEVRKLVNTERTGSIVFYFVVLMSTLGLSTILLGNWVLPSPREFALFVAIGVAGGIGQILLTMSYRHADTSLIAPFEYTTMIWACLIGWFLFAELPVPAVVFGSGIIIASGVFLVWRQHHHSYAERAARKAGPTHTV</sequence>
<feature type="transmembrane region" description="Helical" evidence="6">
    <location>
        <begin position="155"/>
        <end position="177"/>
    </location>
</feature>
<dbReference type="Proteomes" id="UP000248021">
    <property type="component" value="Unassembled WGS sequence"/>
</dbReference>
<feature type="domain" description="EamA" evidence="7">
    <location>
        <begin position="5"/>
        <end position="138"/>
    </location>
</feature>
<feature type="transmembrane region" description="Helical" evidence="6">
    <location>
        <begin position="74"/>
        <end position="91"/>
    </location>
</feature>
<dbReference type="Pfam" id="PF00892">
    <property type="entry name" value="EamA"/>
    <property type="match status" value="2"/>
</dbReference>
<feature type="transmembrane region" description="Helical" evidence="6">
    <location>
        <begin position="189"/>
        <end position="212"/>
    </location>
</feature>
<protein>
    <submittedName>
        <fullName evidence="8">Drug/metabolite transporter (DMT)-like permease</fullName>
    </submittedName>
</protein>
<evidence type="ECO:0000256" key="1">
    <source>
        <dbReference type="ARBA" id="ARBA00004141"/>
    </source>
</evidence>
<dbReference type="EMBL" id="QJJK01000014">
    <property type="protein sequence ID" value="PXW53163.1"/>
    <property type="molecule type" value="Genomic_DNA"/>
</dbReference>
<feature type="transmembrane region" description="Helical" evidence="6">
    <location>
        <begin position="122"/>
        <end position="143"/>
    </location>
</feature>
<name>A0A2V3TX92_9HYPH</name>
<comment type="caution">
    <text evidence="8">The sequence shown here is derived from an EMBL/GenBank/DDBJ whole genome shotgun (WGS) entry which is preliminary data.</text>
</comment>
<dbReference type="InterPro" id="IPR000620">
    <property type="entry name" value="EamA_dom"/>
</dbReference>
<keyword evidence="5 6" id="KW-0472">Membrane</keyword>
<evidence type="ECO:0000256" key="3">
    <source>
        <dbReference type="ARBA" id="ARBA00022692"/>
    </source>
</evidence>
<dbReference type="GO" id="GO:0016020">
    <property type="term" value="C:membrane"/>
    <property type="evidence" value="ECO:0007669"/>
    <property type="project" value="UniProtKB-SubCell"/>
</dbReference>
<feature type="transmembrane region" description="Helical" evidence="6">
    <location>
        <begin position="218"/>
        <end position="239"/>
    </location>
</feature>
<feature type="transmembrane region" description="Helical" evidence="6">
    <location>
        <begin position="37"/>
        <end position="54"/>
    </location>
</feature>
<comment type="subcellular location">
    <subcellularLocation>
        <location evidence="1">Membrane</location>
        <topology evidence="1">Multi-pass membrane protein</topology>
    </subcellularLocation>
</comment>
<accession>A0A2V3TX92</accession>
<evidence type="ECO:0000313" key="8">
    <source>
        <dbReference type="EMBL" id="PXW53163.1"/>
    </source>
</evidence>
<keyword evidence="4 6" id="KW-1133">Transmembrane helix</keyword>
<gene>
    <name evidence="8" type="ORF">C7450_11439</name>
</gene>
<dbReference type="PANTHER" id="PTHR22911:SF6">
    <property type="entry name" value="SOLUTE CARRIER FAMILY 35 MEMBER G1"/>
    <property type="match status" value="1"/>
</dbReference>
<feature type="transmembrane region" description="Helical" evidence="6">
    <location>
        <begin position="246"/>
        <end position="265"/>
    </location>
</feature>
<evidence type="ECO:0000256" key="4">
    <source>
        <dbReference type="ARBA" id="ARBA00022989"/>
    </source>
</evidence>
<feature type="transmembrane region" description="Helical" evidence="6">
    <location>
        <begin position="271"/>
        <end position="290"/>
    </location>
</feature>
<dbReference type="InterPro" id="IPR037185">
    <property type="entry name" value="EmrE-like"/>
</dbReference>
<dbReference type="SUPFAM" id="SSF103481">
    <property type="entry name" value="Multidrug resistance efflux transporter EmrE"/>
    <property type="match status" value="2"/>
</dbReference>
<evidence type="ECO:0000256" key="2">
    <source>
        <dbReference type="ARBA" id="ARBA00009853"/>
    </source>
</evidence>
<evidence type="ECO:0000256" key="6">
    <source>
        <dbReference type="SAM" id="Phobius"/>
    </source>
</evidence>
<evidence type="ECO:0000259" key="7">
    <source>
        <dbReference type="Pfam" id="PF00892"/>
    </source>
</evidence>
<dbReference type="RefSeq" id="WP_245450145.1">
    <property type="nucleotide sequence ID" value="NZ_CAKNFM010000006.1"/>
</dbReference>
<reference evidence="8 9" key="1">
    <citation type="submission" date="2018-05" db="EMBL/GenBank/DDBJ databases">
        <title>Genomic Encyclopedia of Type Strains, Phase IV (KMG-IV): sequencing the most valuable type-strain genomes for metagenomic binning, comparative biology and taxonomic classification.</title>
        <authorList>
            <person name="Goeker M."/>
        </authorList>
    </citation>
    <scope>NUCLEOTIDE SEQUENCE [LARGE SCALE GENOMIC DNA]</scope>
    <source>
        <strain evidence="8 9">DSM 6462</strain>
    </source>
</reference>
<comment type="similarity">
    <text evidence="2">Belongs to the drug/metabolite transporter (DMT) superfamily. 10 TMS drug/metabolite exporter (DME) (TC 2.A.7.3) family.</text>
</comment>
<organism evidence="8 9">
    <name type="scientific">Chelatococcus asaccharovorans</name>
    <dbReference type="NCBI Taxonomy" id="28210"/>
    <lineage>
        <taxon>Bacteria</taxon>
        <taxon>Pseudomonadati</taxon>
        <taxon>Pseudomonadota</taxon>
        <taxon>Alphaproteobacteria</taxon>
        <taxon>Hyphomicrobiales</taxon>
        <taxon>Chelatococcaceae</taxon>
        <taxon>Chelatococcus</taxon>
    </lineage>
</organism>
<proteinExistence type="inferred from homology"/>
<dbReference type="PANTHER" id="PTHR22911">
    <property type="entry name" value="ACYL-MALONYL CONDENSING ENZYME-RELATED"/>
    <property type="match status" value="1"/>
</dbReference>
<keyword evidence="3 6" id="KW-0812">Transmembrane</keyword>